<evidence type="ECO:0000313" key="10">
    <source>
        <dbReference type="Proteomes" id="UP000616885"/>
    </source>
</evidence>
<dbReference type="PANTHER" id="PTHR42693:SF33">
    <property type="entry name" value="ARYLSULFATASE"/>
    <property type="match status" value="1"/>
</dbReference>
<dbReference type="PROSITE" id="PS00149">
    <property type="entry name" value="SULFATASE_2"/>
    <property type="match status" value="1"/>
</dbReference>
<keyword evidence="4" id="KW-0106">Calcium</keyword>
<evidence type="ECO:0000256" key="5">
    <source>
        <dbReference type="ARBA" id="ARBA00023242"/>
    </source>
</evidence>
<organism evidence="9 10">
    <name type="scientific">Bionectria ochroleuca</name>
    <name type="common">Gliocladium roseum</name>
    <dbReference type="NCBI Taxonomy" id="29856"/>
    <lineage>
        <taxon>Eukaryota</taxon>
        <taxon>Fungi</taxon>
        <taxon>Dikarya</taxon>
        <taxon>Ascomycota</taxon>
        <taxon>Pezizomycotina</taxon>
        <taxon>Sordariomycetes</taxon>
        <taxon>Hypocreomycetidae</taxon>
        <taxon>Hypocreales</taxon>
        <taxon>Bionectriaceae</taxon>
        <taxon>Clonostachys</taxon>
    </lineage>
</organism>
<evidence type="ECO:0000256" key="1">
    <source>
        <dbReference type="ARBA" id="ARBA00008779"/>
    </source>
</evidence>
<dbReference type="GO" id="GO:0008270">
    <property type="term" value="F:zinc ion binding"/>
    <property type="evidence" value="ECO:0007669"/>
    <property type="project" value="InterPro"/>
</dbReference>
<dbReference type="InterPro" id="IPR024607">
    <property type="entry name" value="Sulfatase_CS"/>
</dbReference>
<dbReference type="AlphaFoldDB" id="A0A8H7KG10"/>
<reference evidence="9" key="1">
    <citation type="submission" date="2020-10" db="EMBL/GenBank/DDBJ databases">
        <title>High-Quality Genome Resource of Clonostachys rosea strain S41 by Oxford Nanopore Long-Read Sequencing.</title>
        <authorList>
            <person name="Wang H."/>
        </authorList>
    </citation>
    <scope>NUCLEOTIDE SEQUENCE</scope>
    <source>
        <strain evidence="9">S41</strain>
    </source>
</reference>
<dbReference type="InterPro" id="IPR007219">
    <property type="entry name" value="XnlR_reg_dom"/>
</dbReference>
<feature type="region of interest" description="Disordered" evidence="6">
    <location>
        <begin position="1118"/>
        <end position="1182"/>
    </location>
</feature>
<dbReference type="InterPro" id="IPR050738">
    <property type="entry name" value="Sulfatase"/>
</dbReference>
<accession>A0A8H7KG10</accession>
<dbReference type="InterPro" id="IPR017850">
    <property type="entry name" value="Alkaline_phosphatase_core_sf"/>
</dbReference>
<dbReference type="GO" id="GO:0003677">
    <property type="term" value="F:DNA binding"/>
    <property type="evidence" value="ECO:0007669"/>
    <property type="project" value="InterPro"/>
</dbReference>
<dbReference type="CDD" id="cd12148">
    <property type="entry name" value="fungal_TF_MHR"/>
    <property type="match status" value="1"/>
</dbReference>
<dbReference type="Pfam" id="PF04082">
    <property type="entry name" value="Fungal_trans"/>
    <property type="match status" value="1"/>
</dbReference>
<dbReference type="SUPFAM" id="SSF53649">
    <property type="entry name" value="Alkaline phosphatase-like"/>
    <property type="match status" value="1"/>
</dbReference>
<dbReference type="GO" id="GO:0006351">
    <property type="term" value="P:DNA-templated transcription"/>
    <property type="evidence" value="ECO:0007669"/>
    <property type="project" value="InterPro"/>
</dbReference>
<feature type="domain" description="Sulfatase N-terminal" evidence="7">
    <location>
        <begin position="15"/>
        <end position="448"/>
    </location>
</feature>
<keyword evidence="3" id="KW-0378">Hydrolase</keyword>
<dbReference type="CDD" id="cd16025">
    <property type="entry name" value="PAS_like"/>
    <property type="match status" value="1"/>
</dbReference>
<dbReference type="GO" id="GO:0004065">
    <property type="term" value="F:arylsulfatase activity"/>
    <property type="evidence" value="ECO:0007669"/>
    <property type="project" value="TreeGrafter"/>
</dbReference>
<dbReference type="Gene3D" id="3.30.1120.10">
    <property type="match status" value="1"/>
</dbReference>
<comment type="caution">
    <text evidence="9">The sequence shown here is derived from an EMBL/GenBank/DDBJ whole genome shotgun (WGS) entry which is preliminary data.</text>
</comment>
<dbReference type="InterPro" id="IPR000917">
    <property type="entry name" value="Sulfatase_N"/>
</dbReference>
<sequence length="1182" mass="132765">MAITSSKPESVPKRPNILFILADDLGFSDIGCYGSEIQTPNIDWMASEGIRMLNHHAAAACSPTRAMLLSGTDAHLGGLGVLIEYKNNEKGAKRWSGKAGYEGYLNDEVAAIPEILQDNGYFTLMSGKWHLGMRASQGPWNRGFEKAFAMLPGCSNHYGWEPVQERFPVGGHIHAEEGVKVDISPNKTEDPEGFYSTDFYTNRLLEYFQGRTEEDKEKPFFAFLPYTAPHWPLQCSKEQRDKYKGVYDDGPLALRERRLQKLAELGIIDKDVIPHKVETSTMGVGEWDELNPEEKKLSSRAMETYAGMVDSIDVNVGRVVEYLKRTGEYDDTFIVFMSDNGAEGAALEAVPVMGENIKQAIHQYYDNSLENIGSWNSYTWYARPLWAQASTAPSRLFKCYPSQGGILVPCIVKPPTNAFLPSFTHGSFNRSFTTVMDFAPTFLEMAGVRLPPGTAKKVPAPPRKEAATRQMTTFRGRDVHTIRGKSWLPYFARGQKVEADEMWAIYSSKEPVGWELFARGALRKGDWKIVHFPKDHGGAGVGDEGWELFNVVADPGETKDLAESEPEKLKELLAHWDEYVVECGIVWGETATAQGLTKDEAPQLWEDELDLQKVWMGAQGGECPASCRELKDLVQLYFTSVHQFGFFAFIHQLQFNRLLAKGKAPRELTLMMIASAICRRSDSRELAKADAWADKAIAAVLPRIYQGFGVVQLMTLLLAQAYELNRGNFSSAWILGRNCTRMMQMMSLQTFDRTYPSYLTSDSNSKYLQLLSSEALRRVAWSTFYFDTIIDGGRYGFHTLDEKAFRLQLPCDEGRFLGNEAIITEPLHYDQAERPETSAQGQHLKGSSLGISAYLIRTAAARRRALFFAFRASHKEDSGEKLIVELAALEAEIEHFVSALPRRFHLTNDNLFLHRERLGTFILLHVLRHNLFIIVGRASLQIFQRDLSKADLIPQVRQKRISHALPIASLLSEALKAGIALDPQLGVHAYIALEILLFEPLRLADIDPLVDPKSPQIMEAIPNLLTVVRSLSSRAEFVKHLYIEAVHRLLRFEYNYLLNQEDIAAFRSEYRILGQDTAELDFREFRWAKIERLRRGAKYSANTNRDEDLLEYNVGGDTAAPSAAPSPKLDAIDVSSSMRRSSAAPVPAFTGLPSTSHDVSEPHPMDPSAVAQVDPKWTIPPT</sequence>
<evidence type="ECO:0000256" key="4">
    <source>
        <dbReference type="ARBA" id="ARBA00022837"/>
    </source>
</evidence>
<evidence type="ECO:0000313" key="9">
    <source>
        <dbReference type="EMBL" id="KAF9749530.1"/>
    </source>
</evidence>
<dbReference type="Gene3D" id="3.40.720.10">
    <property type="entry name" value="Alkaline Phosphatase, subunit A"/>
    <property type="match status" value="1"/>
</dbReference>
<evidence type="ECO:0000259" key="7">
    <source>
        <dbReference type="Pfam" id="PF00884"/>
    </source>
</evidence>
<evidence type="ECO:0000256" key="2">
    <source>
        <dbReference type="ARBA" id="ARBA00022723"/>
    </source>
</evidence>
<dbReference type="Pfam" id="PF00884">
    <property type="entry name" value="Sulfatase"/>
    <property type="match status" value="1"/>
</dbReference>
<protein>
    <recommendedName>
        <fullName evidence="11">Transcription factor domain-containing protein</fullName>
    </recommendedName>
</protein>
<evidence type="ECO:0000256" key="3">
    <source>
        <dbReference type="ARBA" id="ARBA00022801"/>
    </source>
</evidence>
<gene>
    <name evidence="9" type="ORF">IM811_015557</name>
</gene>
<evidence type="ECO:0000256" key="6">
    <source>
        <dbReference type="SAM" id="MobiDB-lite"/>
    </source>
</evidence>
<evidence type="ECO:0008006" key="11">
    <source>
        <dbReference type="Google" id="ProtNLM"/>
    </source>
</evidence>
<comment type="similarity">
    <text evidence="1">Belongs to the sulfatase family.</text>
</comment>
<name>A0A8H7KG10_BIOOC</name>
<dbReference type="Proteomes" id="UP000616885">
    <property type="component" value="Unassembled WGS sequence"/>
</dbReference>
<keyword evidence="5" id="KW-0539">Nucleus</keyword>
<dbReference type="EMBL" id="JADCTT010000007">
    <property type="protein sequence ID" value="KAF9749530.1"/>
    <property type="molecule type" value="Genomic_DNA"/>
</dbReference>
<keyword evidence="2" id="KW-0479">Metal-binding</keyword>
<feature type="domain" description="Xylanolytic transcriptional activator regulatory" evidence="8">
    <location>
        <begin position="635"/>
        <end position="814"/>
    </location>
</feature>
<proteinExistence type="inferred from homology"/>
<dbReference type="PANTHER" id="PTHR42693">
    <property type="entry name" value="ARYLSULFATASE FAMILY MEMBER"/>
    <property type="match status" value="1"/>
</dbReference>
<evidence type="ECO:0000259" key="8">
    <source>
        <dbReference type="Pfam" id="PF04082"/>
    </source>
</evidence>